<keyword evidence="6" id="KW-0645">Protease</keyword>
<dbReference type="AlphaFoldDB" id="A0A6P5QK72"/>
<name>A0A6P5QK72_MUSCR</name>
<evidence type="ECO:0000313" key="5">
    <source>
        <dbReference type="Proteomes" id="UP000515126"/>
    </source>
</evidence>
<keyword evidence="5" id="KW-1185">Reference proteome</keyword>
<dbReference type="InterPro" id="IPR001254">
    <property type="entry name" value="Trypsin_dom"/>
</dbReference>
<dbReference type="FunFam" id="2.40.10.10:FF:000039">
    <property type="entry name" value="Brain-specific serine protease 4"/>
    <property type="match status" value="1"/>
</dbReference>
<dbReference type="InterPro" id="IPR001314">
    <property type="entry name" value="Peptidase_S1A"/>
</dbReference>
<dbReference type="InterPro" id="IPR009003">
    <property type="entry name" value="Peptidase_S1_PA"/>
</dbReference>
<keyword evidence="3" id="KW-1133">Transmembrane helix</keyword>
<dbReference type="PANTHER" id="PTHR24256">
    <property type="entry name" value="TRYPTASE-RELATED"/>
    <property type="match status" value="1"/>
</dbReference>
<keyword evidence="6" id="KW-0378">Hydrolase</keyword>
<reference evidence="6" key="1">
    <citation type="submission" date="2025-08" db="UniProtKB">
        <authorList>
            <consortium name="RefSeq"/>
        </authorList>
    </citation>
    <scope>IDENTIFICATION</scope>
</reference>
<proteinExistence type="inferred from homology"/>
<dbReference type="PROSITE" id="PS00134">
    <property type="entry name" value="TRYPSIN_HIS"/>
    <property type="match status" value="1"/>
</dbReference>
<dbReference type="InterPro" id="IPR043504">
    <property type="entry name" value="Peptidase_S1_PA_chymotrypsin"/>
</dbReference>
<dbReference type="PRINTS" id="PR00722">
    <property type="entry name" value="CHYMOTRYPSIN"/>
</dbReference>
<dbReference type="RefSeq" id="XP_021028462.1">
    <property type="nucleotide sequence ID" value="XM_021172803.1"/>
</dbReference>
<dbReference type="GeneID" id="110302045"/>
<gene>
    <name evidence="6" type="primary">Prss46p</name>
</gene>
<sequence>MACGSVDPHGLLPSPLASARLNSLPYMEGPWFWSCGQTNITCKVVNGKAVEVGKWPWQVSILFLGMYICSGSLIHHHWILTAAHCLQRSKNPAKYTVKVGVQTLPDNSTSELLVTSIVIHENFINHMSDDIAILKLKYPVTWSPLVQPICLPSFNLKPSIGTMCWVIGWGLEKAEGPPKTPYSVQGLAVRIVNNEICNHRYQFLLLKNQKKFIGNDMLCTSSEWGLDTCQDTSGSSLVCQMNKTWVQMGVVSWNFDCGRRQFPSVYTSTSHFTQWIKRQIGDLKFTSMAVSSFLSPFILTGYILLVSLGSLWLL</sequence>
<keyword evidence="3" id="KW-0472">Membrane</keyword>
<dbReference type="CTD" id="100287362"/>
<dbReference type="InterPro" id="IPR018114">
    <property type="entry name" value="TRYPSIN_HIS"/>
</dbReference>
<comment type="similarity">
    <text evidence="2">Belongs to the peptidase S1 family. CLIP subfamily.</text>
</comment>
<feature type="transmembrane region" description="Helical" evidence="3">
    <location>
        <begin position="293"/>
        <end position="313"/>
    </location>
</feature>
<keyword evidence="1" id="KW-1015">Disulfide bond</keyword>
<dbReference type="GO" id="GO:0006508">
    <property type="term" value="P:proteolysis"/>
    <property type="evidence" value="ECO:0007669"/>
    <property type="project" value="UniProtKB-KW"/>
</dbReference>
<dbReference type="InterPro" id="IPR051487">
    <property type="entry name" value="Ser/Thr_Proteases_Immune/Dev"/>
</dbReference>
<dbReference type="GO" id="GO:0004252">
    <property type="term" value="F:serine-type endopeptidase activity"/>
    <property type="evidence" value="ECO:0007669"/>
    <property type="project" value="InterPro"/>
</dbReference>
<dbReference type="SUPFAM" id="SSF50494">
    <property type="entry name" value="Trypsin-like serine proteases"/>
    <property type="match status" value="1"/>
</dbReference>
<evidence type="ECO:0000256" key="3">
    <source>
        <dbReference type="SAM" id="Phobius"/>
    </source>
</evidence>
<keyword evidence="3" id="KW-0812">Transmembrane</keyword>
<feature type="domain" description="Peptidase S1" evidence="4">
    <location>
        <begin position="44"/>
        <end position="281"/>
    </location>
</feature>
<dbReference type="Gene3D" id="2.40.10.10">
    <property type="entry name" value="Trypsin-like serine proteases"/>
    <property type="match status" value="1"/>
</dbReference>
<protein>
    <submittedName>
        <fullName evidence="6">Serine protease 46 isoform X1</fullName>
    </submittedName>
</protein>
<accession>A0A6P5QK72</accession>
<dbReference type="CDD" id="cd00190">
    <property type="entry name" value="Tryp_SPc"/>
    <property type="match status" value="1"/>
</dbReference>
<evidence type="ECO:0000259" key="4">
    <source>
        <dbReference type="PROSITE" id="PS50240"/>
    </source>
</evidence>
<evidence type="ECO:0000256" key="2">
    <source>
        <dbReference type="ARBA" id="ARBA00024195"/>
    </source>
</evidence>
<dbReference type="PROSITE" id="PS50240">
    <property type="entry name" value="TRYPSIN_DOM"/>
    <property type="match status" value="1"/>
</dbReference>
<dbReference type="Pfam" id="PF00089">
    <property type="entry name" value="Trypsin"/>
    <property type="match status" value="1"/>
</dbReference>
<evidence type="ECO:0000313" key="6">
    <source>
        <dbReference type="RefSeq" id="XP_021028462.1"/>
    </source>
</evidence>
<dbReference type="KEGG" id="mcal:110302045"/>
<organism evidence="5 6">
    <name type="scientific">Mus caroli</name>
    <name type="common">Ryukyu mouse</name>
    <name type="synonym">Ricefield mouse</name>
    <dbReference type="NCBI Taxonomy" id="10089"/>
    <lineage>
        <taxon>Eukaryota</taxon>
        <taxon>Metazoa</taxon>
        <taxon>Chordata</taxon>
        <taxon>Craniata</taxon>
        <taxon>Vertebrata</taxon>
        <taxon>Euteleostomi</taxon>
        <taxon>Mammalia</taxon>
        <taxon>Eutheria</taxon>
        <taxon>Euarchontoglires</taxon>
        <taxon>Glires</taxon>
        <taxon>Rodentia</taxon>
        <taxon>Myomorpha</taxon>
        <taxon>Muroidea</taxon>
        <taxon>Muridae</taxon>
        <taxon>Murinae</taxon>
        <taxon>Mus</taxon>
        <taxon>Mus</taxon>
    </lineage>
</organism>
<dbReference type="SMART" id="SM00020">
    <property type="entry name" value="Tryp_SPc"/>
    <property type="match status" value="1"/>
</dbReference>
<evidence type="ECO:0000256" key="1">
    <source>
        <dbReference type="ARBA" id="ARBA00023157"/>
    </source>
</evidence>
<dbReference type="Proteomes" id="UP000515126">
    <property type="component" value="Chromosome 9"/>
</dbReference>